<dbReference type="GO" id="GO:0005886">
    <property type="term" value="C:plasma membrane"/>
    <property type="evidence" value="ECO:0007669"/>
    <property type="project" value="UniProtKB-SubCell"/>
</dbReference>
<evidence type="ECO:0000259" key="10">
    <source>
        <dbReference type="Pfam" id="PF04290"/>
    </source>
</evidence>
<feature type="transmembrane region" description="Helical" evidence="9">
    <location>
        <begin position="22"/>
        <end position="42"/>
    </location>
</feature>
<evidence type="ECO:0000256" key="8">
    <source>
        <dbReference type="ARBA" id="ARBA00038436"/>
    </source>
</evidence>
<name>A0A1I4BR04_9RHOB</name>
<evidence type="ECO:0000256" key="6">
    <source>
        <dbReference type="ARBA" id="ARBA00022989"/>
    </source>
</evidence>
<keyword evidence="5 9" id="KW-0812">Transmembrane</keyword>
<reference evidence="11 12" key="1">
    <citation type="submission" date="2016-10" db="EMBL/GenBank/DDBJ databases">
        <authorList>
            <person name="de Groot N.N."/>
        </authorList>
    </citation>
    <scope>NUCLEOTIDE SEQUENCE [LARGE SCALE GENOMIC DNA]</scope>
    <source>
        <strain evidence="11 12">DSM 16199</strain>
    </source>
</reference>
<dbReference type="STRING" id="195913.SAMN04488004_101116"/>
<keyword evidence="6 9" id="KW-1133">Transmembrane helix</keyword>
<dbReference type="Pfam" id="PF04290">
    <property type="entry name" value="DctQ"/>
    <property type="match status" value="1"/>
</dbReference>
<dbReference type="PANTHER" id="PTHR35011:SF2">
    <property type="entry name" value="2,3-DIKETO-L-GULONATE TRAP TRANSPORTER SMALL PERMEASE PROTEIN YIAM"/>
    <property type="match status" value="1"/>
</dbReference>
<comment type="function">
    <text evidence="9">Part of the tripartite ATP-independent periplasmic (TRAP) transport system.</text>
</comment>
<evidence type="ECO:0000256" key="2">
    <source>
        <dbReference type="ARBA" id="ARBA00022448"/>
    </source>
</evidence>
<evidence type="ECO:0000313" key="11">
    <source>
        <dbReference type="EMBL" id="SFK71234.1"/>
    </source>
</evidence>
<evidence type="ECO:0000256" key="7">
    <source>
        <dbReference type="ARBA" id="ARBA00023136"/>
    </source>
</evidence>
<comment type="similarity">
    <text evidence="8 9">Belongs to the TRAP transporter small permease family.</text>
</comment>
<keyword evidence="3" id="KW-1003">Cell membrane</keyword>
<dbReference type="PANTHER" id="PTHR35011">
    <property type="entry name" value="2,3-DIKETO-L-GULONATE TRAP TRANSPORTER SMALL PERMEASE PROTEIN YIAM"/>
    <property type="match status" value="1"/>
</dbReference>
<dbReference type="OrthoDB" id="7843639at2"/>
<protein>
    <recommendedName>
        <fullName evidence="9">TRAP transporter small permease protein</fullName>
    </recommendedName>
</protein>
<evidence type="ECO:0000313" key="12">
    <source>
        <dbReference type="Proteomes" id="UP000199550"/>
    </source>
</evidence>
<sequence>MSQHYQAKGIVGAAVNGFEEGVIALLLGAMTLLTFTNVVLRYTAGTWFEYLTDGIFWGVSRVFHTLFGTAVVDAAPSMIIWSLEVVLVMFAWLVLFGIAYGFKVTAHLGVDAVTNLLSPRPRKIVALIAGALCIAYALLFLKGAYDYWAPFADLPPTAGRWFPMGFDTSVRSGSFFETDQIPMPDWLRFLEPLINYDERYSKLPRLIPYTMLPIAAVLILFRVVQAVWRVWTDQAASLIVSHEAEDAVAEAALLNKDA</sequence>
<keyword evidence="7 9" id="KW-0472">Membrane</keyword>
<evidence type="ECO:0000256" key="4">
    <source>
        <dbReference type="ARBA" id="ARBA00022519"/>
    </source>
</evidence>
<feature type="transmembrane region" description="Helical" evidence="9">
    <location>
        <begin position="78"/>
        <end position="102"/>
    </location>
</feature>
<dbReference type="Proteomes" id="UP000199550">
    <property type="component" value="Unassembled WGS sequence"/>
</dbReference>
<keyword evidence="4 9" id="KW-0997">Cell inner membrane</keyword>
<evidence type="ECO:0000256" key="1">
    <source>
        <dbReference type="ARBA" id="ARBA00004429"/>
    </source>
</evidence>
<feature type="transmembrane region" description="Helical" evidence="9">
    <location>
        <begin position="206"/>
        <end position="224"/>
    </location>
</feature>
<dbReference type="EMBL" id="FOTF01000001">
    <property type="protein sequence ID" value="SFK71234.1"/>
    <property type="molecule type" value="Genomic_DNA"/>
</dbReference>
<organism evidence="11 12">
    <name type="scientific">Loktanella salsilacus</name>
    <dbReference type="NCBI Taxonomy" id="195913"/>
    <lineage>
        <taxon>Bacteria</taxon>
        <taxon>Pseudomonadati</taxon>
        <taxon>Pseudomonadota</taxon>
        <taxon>Alphaproteobacteria</taxon>
        <taxon>Rhodobacterales</taxon>
        <taxon>Roseobacteraceae</taxon>
        <taxon>Loktanella</taxon>
    </lineage>
</organism>
<proteinExistence type="inferred from homology"/>
<keyword evidence="12" id="KW-1185">Reference proteome</keyword>
<comment type="subcellular location">
    <subcellularLocation>
        <location evidence="1 9">Cell inner membrane</location>
        <topology evidence="1 9">Multi-pass membrane protein</topology>
    </subcellularLocation>
</comment>
<dbReference type="GO" id="GO:0022857">
    <property type="term" value="F:transmembrane transporter activity"/>
    <property type="evidence" value="ECO:0007669"/>
    <property type="project" value="UniProtKB-UniRule"/>
</dbReference>
<feature type="domain" description="Tripartite ATP-independent periplasmic transporters DctQ component" evidence="10">
    <location>
        <begin position="77"/>
        <end position="151"/>
    </location>
</feature>
<dbReference type="InterPro" id="IPR055348">
    <property type="entry name" value="DctQ"/>
</dbReference>
<feature type="transmembrane region" description="Helical" evidence="9">
    <location>
        <begin position="123"/>
        <end position="141"/>
    </location>
</feature>
<dbReference type="AlphaFoldDB" id="A0A1I4BR04"/>
<dbReference type="GO" id="GO:0015740">
    <property type="term" value="P:C4-dicarboxylate transport"/>
    <property type="evidence" value="ECO:0007669"/>
    <property type="project" value="TreeGrafter"/>
</dbReference>
<dbReference type="InterPro" id="IPR007387">
    <property type="entry name" value="TRAP_DctQ"/>
</dbReference>
<accession>A0A1I4BR04</accession>
<comment type="subunit">
    <text evidence="9">The complex comprises the extracytoplasmic solute receptor protein and the two transmembrane proteins.</text>
</comment>
<dbReference type="RefSeq" id="WP_090184090.1">
    <property type="nucleotide sequence ID" value="NZ_CAXIDI010000021.1"/>
</dbReference>
<keyword evidence="2 9" id="KW-0813">Transport</keyword>
<evidence type="ECO:0000256" key="5">
    <source>
        <dbReference type="ARBA" id="ARBA00022692"/>
    </source>
</evidence>
<gene>
    <name evidence="11" type="ORF">SAMN04488004_101116</name>
</gene>
<evidence type="ECO:0000256" key="9">
    <source>
        <dbReference type="RuleBase" id="RU369079"/>
    </source>
</evidence>
<evidence type="ECO:0000256" key="3">
    <source>
        <dbReference type="ARBA" id="ARBA00022475"/>
    </source>
</evidence>